<dbReference type="InterPro" id="IPR012441">
    <property type="entry name" value="DUF1643"/>
</dbReference>
<sequence>MTLTLDLHLPHPHLPRPRYHHYLRSSAIFSDDNRYRYRLQRIWDDAMPLVGVVMLNPSTADEHTDDATIRRVVGFAERFGYGGIDVCNLYGLRSRDPQMLCGHVDPVGADNDAHLMRLSRQRDLIVLAWGGNADHQRAAHVTRLLMRGCASHGASLAVLSWTQGGQPGHPLYLPKSTALQCLTFDRSGRLPELTDRRWAELMMASAA</sequence>
<dbReference type="Proteomes" id="UP000193487">
    <property type="component" value="Unassembled WGS sequence"/>
</dbReference>
<dbReference type="OrthoDB" id="9807577at2"/>
<accession>A0A1X1XAT9</accession>
<dbReference type="AlphaFoldDB" id="A0A1X1XAT9"/>
<evidence type="ECO:0008006" key="3">
    <source>
        <dbReference type="Google" id="ProtNLM"/>
    </source>
</evidence>
<organism evidence="1 2">
    <name type="scientific">Mycobacterium kyorinense</name>
    <dbReference type="NCBI Taxonomy" id="487514"/>
    <lineage>
        <taxon>Bacteria</taxon>
        <taxon>Bacillati</taxon>
        <taxon>Actinomycetota</taxon>
        <taxon>Actinomycetes</taxon>
        <taxon>Mycobacteriales</taxon>
        <taxon>Mycobacteriaceae</taxon>
        <taxon>Mycobacterium</taxon>
    </lineage>
</organism>
<gene>
    <name evidence="1" type="ORF">AWC14_17255</name>
</gene>
<keyword evidence="2" id="KW-1185">Reference proteome</keyword>
<evidence type="ECO:0000313" key="2">
    <source>
        <dbReference type="Proteomes" id="UP000193487"/>
    </source>
</evidence>
<dbReference type="RefSeq" id="WP_083071687.1">
    <property type="nucleotide sequence ID" value="NZ_LQPE01000177.1"/>
</dbReference>
<reference evidence="1 2" key="1">
    <citation type="submission" date="2016-01" db="EMBL/GenBank/DDBJ databases">
        <title>The new phylogeny of the genus Mycobacterium.</title>
        <authorList>
            <person name="Tarcisio F."/>
            <person name="Conor M."/>
            <person name="Antonella G."/>
            <person name="Elisabetta G."/>
            <person name="Giulia F.S."/>
            <person name="Sara T."/>
            <person name="Anna F."/>
            <person name="Clotilde B."/>
            <person name="Roberto B."/>
            <person name="Veronica D.S."/>
            <person name="Fabio R."/>
            <person name="Monica P."/>
            <person name="Olivier J."/>
            <person name="Enrico T."/>
            <person name="Nicola S."/>
        </authorList>
    </citation>
    <scope>NUCLEOTIDE SEQUENCE [LARGE SCALE GENOMIC DNA]</scope>
    <source>
        <strain evidence="1 2">DSM 45166</strain>
    </source>
</reference>
<proteinExistence type="predicted"/>
<dbReference type="EMBL" id="LQPE01000177">
    <property type="protein sequence ID" value="ORV96046.1"/>
    <property type="molecule type" value="Genomic_DNA"/>
</dbReference>
<dbReference type="Pfam" id="PF07799">
    <property type="entry name" value="DUF1643"/>
    <property type="match status" value="1"/>
</dbReference>
<comment type="caution">
    <text evidence="1">The sequence shown here is derived from an EMBL/GenBank/DDBJ whole genome shotgun (WGS) entry which is preliminary data.</text>
</comment>
<name>A0A1X1XAT9_9MYCO</name>
<protein>
    <recommendedName>
        <fullName evidence="3">DUF1643 domain-containing protein</fullName>
    </recommendedName>
</protein>
<evidence type="ECO:0000313" key="1">
    <source>
        <dbReference type="EMBL" id="ORV96046.1"/>
    </source>
</evidence>